<accession>A0A9W6NYF4</accession>
<keyword evidence="8" id="KW-1185">Reference proteome</keyword>
<dbReference type="InterPro" id="IPR017871">
    <property type="entry name" value="ABC_transporter-like_CS"/>
</dbReference>
<evidence type="ECO:0000259" key="6">
    <source>
        <dbReference type="PROSITE" id="PS50893"/>
    </source>
</evidence>
<evidence type="ECO:0000256" key="5">
    <source>
        <dbReference type="ARBA" id="ARBA00022970"/>
    </source>
</evidence>
<dbReference type="InterPro" id="IPR003593">
    <property type="entry name" value="AAA+_ATPase"/>
</dbReference>
<dbReference type="GO" id="GO:0016887">
    <property type="term" value="F:ATP hydrolysis activity"/>
    <property type="evidence" value="ECO:0007669"/>
    <property type="project" value="InterPro"/>
</dbReference>
<keyword evidence="5" id="KW-0029">Amino-acid transport</keyword>
<feature type="domain" description="ABC transporter" evidence="6">
    <location>
        <begin position="22"/>
        <end position="260"/>
    </location>
</feature>
<dbReference type="PROSITE" id="PS50893">
    <property type="entry name" value="ABC_TRANSPORTER_2"/>
    <property type="match status" value="1"/>
</dbReference>
<keyword evidence="3" id="KW-0547">Nucleotide-binding</keyword>
<evidence type="ECO:0000256" key="1">
    <source>
        <dbReference type="ARBA" id="ARBA00005417"/>
    </source>
</evidence>
<organism evidence="7 8">
    <name type="scientific">Pseudonocardia halophobica</name>
    <dbReference type="NCBI Taxonomy" id="29401"/>
    <lineage>
        <taxon>Bacteria</taxon>
        <taxon>Bacillati</taxon>
        <taxon>Actinomycetota</taxon>
        <taxon>Actinomycetes</taxon>
        <taxon>Pseudonocardiales</taxon>
        <taxon>Pseudonocardiaceae</taxon>
        <taxon>Pseudonocardia</taxon>
    </lineage>
</organism>
<protein>
    <submittedName>
        <fullName evidence="7">ABC transporter ATP-binding protein</fullName>
    </submittedName>
</protein>
<dbReference type="GO" id="GO:0005524">
    <property type="term" value="F:ATP binding"/>
    <property type="evidence" value="ECO:0007669"/>
    <property type="project" value="UniProtKB-KW"/>
</dbReference>
<gene>
    <name evidence="7" type="primary">livF_2</name>
    <name evidence="7" type="ORF">GCM10017577_48820</name>
</gene>
<dbReference type="InterPro" id="IPR052156">
    <property type="entry name" value="BCAA_Transport_ATP-bd_LivF"/>
</dbReference>
<evidence type="ECO:0000256" key="2">
    <source>
        <dbReference type="ARBA" id="ARBA00022448"/>
    </source>
</evidence>
<reference evidence="7" key="2">
    <citation type="submission" date="2023-01" db="EMBL/GenBank/DDBJ databases">
        <authorList>
            <person name="Sun Q."/>
            <person name="Evtushenko L."/>
        </authorList>
    </citation>
    <scope>NUCLEOTIDE SEQUENCE</scope>
    <source>
        <strain evidence="7">VKM Ac-1069</strain>
    </source>
</reference>
<dbReference type="SUPFAM" id="SSF52540">
    <property type="entry name" value="P-loop containing nucleoside triphosphate hydrolases"/>
    <property type="match status" value="1"/>
</dbReference>
<dbReference type="GO" id="GO:0015807">
    <property type="term" value="P:L-amino acid transport"/>
    <property type="evidence" value="ECO:0007669"/>
    <property type="project" value="TreeGrafter"/>
</dbReference>
<dbReference type="InterPro" id="IPR003439">
    <property type="entry name" value="ABC_transporter-like_ATP-bd"/>
</dbReference>
<comment type="caution">
    <text evidence="7">The sequence shown here is derived from an EMBL/GenBank/DDBJ whole genome shotgun (WGS) entry which is preliminary data.</text>
</comment>
<keyword evidence="2" id="KW-0813">Transport</keyword>
<evidence type="ECO:0000313" key="8">
    <source>
        <dbReference type="Proteomes" id="UP001143463"/>
    </source>
</evidence>
<reference evidence="7" key="1">
    <citation type="journal article" date="2014" name="Int. J. Syst. Evol. Microbiol.">
        <title>Complete genome sequence of Corynebacterium casei LMG S-19264T (=DSM 44701T), isolated from a smear-ripened cheese.</title>
        <authorList>
            <consortium name="US DOE Joint Genome Institute (JGI-PGF)"/>
            <person name="Walter F."/>
            <person name="Albersmeier A."/>
            <person name="Kalinowski J."/>
            <person name="Ruckert C."/>
        </authorList>
    </citation>
    <scope>NUCLEOTIDE SEQUENCE</scope>
    <source>
        <strain evidence="7">VKM Ac-1069</strain>
    </source>
</reference>
<keyword evidence="4 7" id="KW-0067">ATP-binding</keyword>
<dbReference type="PANTHER" id="PTHR43820">
    <property type="entry name" value="HIGH-AFFINITY BRANCHED-CHAIN AMINO ACID TRANSPORT ATP-BINDING PROTEIN LIVF"/>
    <property type="match status" value="1"/>
</dbReference>
<dbReference type="PROSITE" id="PS00211">
    <property type="entry name" value="ABC_TRANSPORTER_1"/>
    <property type="match status" value="1"/>
</dbReference>
<comment type="similarity">
    <text evidence="1">Belongs to the ABC transporter superfamily.</text>
</comment>
<dbReference type="Pfam" id="PF00005">
    <property type="entry name" value="ABC_tran"/>
    <property type="match status" value="1"/>
</dbReference>
<dbReference type="EMBL" id="BSFQ01000024">
    <property type="protein sequence ID" value="GLL13738.1"/>
    <property type="molecule type" value="Genomic_DNA"/>
</dbReference>
<sequence>MTGTTMCADRPRRPGEAVRRVLSVRGLSVRYGRSVRALEEVDLEVGADSVLAVLGGNGAGKSTLLRAVSATLRLHGGGVTAGEIRFRDERLDRLDPAAVVRRGVVAVPEGRQVFARMTVEENLRAGGLGARSASVRSAARERVAELFPVLAERASQRAGLLSGGEQQMLAIGRALMSGPELLLLDEPSLGLAPQMVGRIARIIGEIHAQGTAVVLVEQNATMALEVADHAAVLEVGRIALTGTAEELAASDDVQRLYLGGHAESTERAEAEQAEALAHRPRRSLTRWAG</sequence>
<dbReference type="SMART" id="SM00382">
    <property type="entry name" value="AAA"/>
    <property type="match status" value="1"/>
</dbReference>
<evidence type="ECO:0000256" key="4">
    <source>
        <dbReference type="ARBA" id="ARBA00022840"/>
    </source>
</evidence>
<proteinExistence type="inferred from homology"/>
<evidence type="ECO:0000313" key="7">
    <source>
        <dbReference type="EMBL" id="GLL13738.1"/>
    </source>
</evidence>
<dbReference type="GO" id="GO:0015658">
    <property type="term" value="F:branched-chain amino acid transmembrane transporter activity"/>
    <property type="evidence" value="ECO:0007669"/>
    <property type="project" value="TreeGrafter"/>
</dbReference>
<dbReference type="CDD" id="cd03224">
    <property type="entry name" value="ABC_TM1139_LivF_branched"/>
    <property type="match status" value="1"/>
</dbReference>
<dbReference type="InterPro" id="IPR027417">
    <property type="entry name" value="P-loop_NTPase"/>
</dbReference>
<evidence type="ECO:0000256" key="3">
    <source>
        <dbReference type="ARBA" id="ARBA00022741"/>
    </source>
</evidence>
<dbReference type="AlphaFoldDB" id="A0A9W6NYF4"/>
<name>A0A9W6NYF4_9PSEU</name>
<dbReference type="Gene3D" id="3.40.50.300">
    <property type="entry name" value="P-loop containing nucleotide triphosphate hydrolases"/>
    <property type="match status" value="1"/>
</dbReference>
<dbReference type="PANTHER" id="PTHR43820:SF4">
    <property type="entry name" value="HIGH-AFFINITY BRANCHED-CHAIN AMINO ACID TRANSPORT ATP-BINDING PROTEIN LIVF"/>
    <property type="match status" value="1"/>
</dbReference>
<dbReference type="Proteomes" id="UP001143463">
    <property type="component" value="Unassembled WGS sequence"/>
</dbReference>